<organism evidence="1 2">
    <name type="scientific">Zalaria obscura</name>
    <dbReference type="NCBI Taxonomy" id="2024903"/>
    <lineage>
        <taxon>Eukaryota</taxon>
        <taxon>Fungi</taxon>
        <taxon>Dikarya</taxon>
        <taxon>Ascomycota</taxon>
        <taxon>Pezizomycotina</taxon>
        <taxon>Dothideomycetes</taxon>
        <taxon>Dothideomycetidae</taxon>
        <taxon>Dothideales</taxon>
        <taxon>Zalariaceae</taxon>
        <taxon>Zalaria</taxon>
    </lineage>
</organism>
<proteinExistence type="predicted"/>
<sequence>MNGLHIADGVQVEIFEKLIELFDDHVYCRFLELHRAEPGHNMWQLDDSLTNLWLIMLDVYRLAQEADEVVQQLEEELHDAEAKLNTVEERDLATINESSAGGDPFSEDIEDEHDEAQAPNEVPLRHSPFLGRVEELRNADTHTPTPNNSSFSSSVDLSQWPSFDSCSEGLLLSRMQSAESNRSGRDPSVRTRDFASSPSMRTASPEQLQSEDTISTKGLNRQITLVEGEVVRPRPLSPSRALTADEASVPPLPGHSPSRSLPGFRKLVILGRQRQGTF</sequence>
<name>A0ACC3S6A8_9PEZI</name>
<dbReference type="Proteomes" id="UP001320706">
    <property type="component" value="Unassembled WGS sequence"/>
</dbReference>
<dbReference type="EMBL" id="JAMKPW020000040">
    <property type="protein sequence ID" value="KAK8198709.1"/>
    <property type="molecule type" value="Genomic_DNA"/>
</dbReference>
<accession>A0ACC3S6A8</accession>
<evidence type="ECO:0000313" key="1">
    <source>
        <dbReference type="EMBL" id="KAK8198709.1"/>
    </source>
</evidence>
<evidence type="ECO:0000313" key="2">
    <source>
        <dbReference type="Proteomes" id="UP001320706"/>
    </source>
</evidence>
<keyword evidence="2" id="KW-1185">Reference proteome</keyword>
<protein>
    <submittedName>
        <fullName evidence="1">Uncharacterized protein</fullName>
    </submittedName>
</protein>
<gene>
    <name evidence="1" type="ORF">M8818_006576</name>
</gene>
<reference evidence="1" key="1">
    <citation type="submission" date="2024-02" db="EMBL/GenBank/DDBJ databases">
        <title>Metagenome Assembled Genome of Zalaria obscura JY119.</title>
        <authorList>
            <person name="Vighnesh L."/>
            <person name="Jagadeeshwari U."/>
            <person name="Venkata Ramana C."/>
            <person name="Sasikala C."/>
        </authorList>
    </citation>
    <scope>NUCLEOTIDE SEQUENCE</scope>
    <source>
        <strain evidence="1">JY119</strain>
    </source>
</reference>
<comment type="caution">
    <text evidence="1">The sequence shown here is derived from an EMBL/GenBank/DDBJ whole genome shotgun (WGS) entry which is preliminary data.</text>
</comment>